<dbReference type="AlphaFoldDB" id="X1FE64"/>
<proteinExistence type="predicted"/>
<comment type="caution">
    <text evidence="1">The sequence shown here is derived from an EMBL/GenBank/DDBJ whole genome shotgun (WGS) entry which is preliminary data.</text>
</comment>
<name>X1FE64_9ZZZZ</name>
<reference evidence="1" key="1">
    <citation type="journal article" date="2014" name="Front. Microbiol.">
        <title>High frequency of phylogenetically diverse reductive dehalogenase-homologous genes in deep subseafloor sedimentary metagenomes.</title>
        <authorList>
            <person name="Kawai M."/>
            <person name="Futagami T."/>
            <person name="Toyoda A."/>
            <person name="Takaki Y."/>
            <person name="Nishi S."/>
            <person name="Hori S."/>
            <person name="Arai W."/>
            <person name="Tsubouchi T."/>
            <person name="Morono Y."/>
            <person name="Uchiyama I."/>
            <person name="Ito T."/>
            <person name="Fujiyama A."/>
            <person name="Inagaki F."/>
            <person name="Takami H."/>
        </authorList>
    </citation>
    <scope>NUCLEOTIDE SEQUENCE</scope>
    <source>
        <strain evidence="1">Expedition CK06-06</strain>
    </source>
</reference>
<feature type="non-terminal residue" evidence="1">
    <location>
        <position position="1"/>
    </location>
</feature>
<gene>
    <name evidence="1" type="ORF">S03H2_16889</name>
</gene>
<sequence length="42" mass="5085">IHKTIIKDDEEWAEFIEEVKKHPNEKDIEDAKKFAQDILNEF</sequence>
<dbReference type="EMBL" id="BARU01008666">
    <property type="protein sequence ID" value="GAH43926.1"/>
    <property type="molecule type" value="Genomic_DNA"/>
</dbReference>
<accession>X1FE64</accession>
<evidence type="ECO:0000313" key="1">
    <source>
        <dbReference type="EMBL" id="GAH43926.1"/>
    </source>
</evidence>
<protein>
    <submittedName>
        <fullName evidence="1">Uncharacterized protein</fullName>
    </submittedName>
</protein>
<organism evidence="1">
    <name type="scientific">marine sediment metagenome</name>
    <dbReference type="NCBI Taxonomy" id="412755"/>
    <lineage>
        <taxon>unclassified sequences</taxon>
        <taxon>metagenomes</taxon>
        <taxon>ecological metagenomes</taxon>
    </lineage>
</organism>